<evidence type="ECO:0000313" key="6">
    <source>
        <dbReference type="EMBL" id="NEK59256.1"/>
    </source>
</evidence>
<dbReference type="Gene3D" id="1.10.357.10">
    <property type="entry name" value="Tetracycline Repressor, domain 2"/>
    <property type="match status" value="1"/>
</dbReference>
<dbReference type="PROSITE" id="PS50977">
    <property type="entry name" value="HTH_TETR_2"/>
    <property type="match status" value="1"/>
</dbReference>
<dbReference type="PROSITE" id="PS01081">
    <property type="entry name" value="HTH_TETR_1"/>
    <property type="match status" value="1"/>
</dbReference>
<dbReference type="PANTHER" id="PTHR30055:SF148">
    <property type="entry name" value="TETR-FAMILY TRANSCRIPTIONAL REGULATOR"/>
    <property type="match status" value="1"/>
</dbReference>
<dbReference type="InterPro" id="IPR001647">
    <property type="entry name" value="HTH_TetR"/>
</dbReference>
<evidence type="ECO:0000256" key="1">
    <source>
        <dbReference type="ARBA" id="ARBA00023015"/>
    </source>
</evidence>
<keyword evidence="7" id="KW-1185">Reference proteome</keyword>
<dbReference type="InterPro" id="IPR009057">
    <property type="entry name" value="Homeodomain-like_sf"/>
</dbReference>
<evidence type="ECO:0000259" key="5">
    <source>
        <dbReference type="PROSITE" id="PS50977"/>
    </source>
</evidence>
<dbReference type="PRINTS" id="PR00455">
    <property type="entry name" value="HTHTETR"/>
</dbReference>
<dbReference type="SUPFAM" id="SSF48498">
    <property type="entry name" value="Tetracyclin repressor-like, C-terminal domain"/>
    <property type="match status" value="1"/>
</dbReference>
<accession>A0A7K3W2Z3</accession>
<feature type="domain" description="HTH tetR-type" evidence="5">
    <location>
        <begin position="26"/>
        <end position="86"/>
    </location>
</feature>
<evidence type="ECO:0000256" key="2">
    <source>
        <dbReference type="ARBA" id="ARBA00023125"/>
    </source>
</evidence>
<dbReference type="Gene3D" id="1.10.10.60">
    <property type="entry name" value="Homeodomain-like"/>
    <property type="match status" value="1"/>
</dbReference>
<proteinExistence type="predicted"/>
<feature type="DNA-binding region" description="H-T-H motif" evidence="4">
    <location>
        <begin position="49"/>
        <end position="68"/>
    </location>
</feature>
<dbReference type="GO" id="GO:0000976">
    <property type="term" value="F:transcription cis-regulatory region binding"/>
    <property type="evidence" value="ECO:0007669"/>
    <property type="project" value="TreeGrafter"/>
</dbReference>
<gene>
    <name evidence="6" type="ORF">GCU56_15425</name>
</gene>
<dbReference type="SUPFAM" id="SSF46689">
    <property type="entry name" value="Homeodomain-like"/>
    <property type="match status" value="1"/>
</dbReference>
<reference evidence="6 7" key="1">
    <citation type="submission" date="2020-02" db="EMBL/GenBank/DDBJ databases">
        <title>Geodermatophilus sabuli CPCC 205279 I12A-02694.</title>
        <authorList>
            <person name="Jiang Z."/>
        </authorList>
    </citation>
    <scope>NUCLEOTIDE SEQUENCE [LARGE SCALE GENOMIC DNA]</scope>
    <source>
        <strain evidence="6 7">I12A-02694</strain>
    </source>
</reference>
<organism evidence="6 7">
    <name type="scientific">Geodermatophilus sabuli</name>
    <dbReference type="NCBI Taxonomy" id="1564158"/>
    <lineage>
        <taxon>Bacteria</taxon>
        <taxon>Bacillati</taxon>
        <taxon>Actinomycetota</taxon>
        <taxon>Actinomycetes</taxon>
        <taxon>Geodermatophilales</taxon>
        <taxon>Geodermatophilaceae</taxon>
        <taxon>Geodermatophilus</taxon>
    </lineage>
</organism>
<evidence type="ECO:0000313" key="7">
    <source>
        <dbReference type="Proteomes" id="UP000470246"/>
    </source>
</evidence>
<dbReference type="AlphaFoldDB" id="A0A7K3W2Z3"/>
<protein>
    <submittedName>
        <fullName evidence="6">TetR/AcrR family transcriptional regulator</fullName>
    </submittedName>
</protein>
<dbReference type="EMBL" id="JAAGWF010000017">
    <property type="protein sequence ID" value="NEK59256.1"/>
    <property type="molecule type" value="Genomic_DNA"/>
</dbReference>
<dbReference type="PANTHER" id="PTHR30055">
    <property type="entry name" value="HTH-TYPE TRANSCRIPTIONAL REGULATOR RUTR"/>
    <property type="match status" value="1"/>
</dbReference>
<dbReference type="RefSeq" id="WP_163482633.1">
    <property type="nucleotide sequence ID" value="NZ_JAAGWF010000017.1"/>
</dbReference>
<dbReference type="Pfam" id="PF16859">
    <property type="entry name" value="TetR_C_11"/>
    <property type="match status" value="1"/>
</dbReference>
<keyword evidence="1" id="KW-0805">Transcription regulation</keyword>
<dbReference type="Proteomes" id="UP000470246">
    <property type="component" value="Unassembled WGS sequence"/>
</dbReference>
<evidence type="ECO:0000256" key="4">
    <source>
        <dbReference type="PROSITE-ProRule" id="PRU00335"/>
    </source>
</evidence>
<name>A0A7K3W2Z3_9ACTN</name>
<dbReference type="GO" id="GO:0003700">
    <property type="term" value="F:DNA-binding transcription factor activity"/>
    <property type="evidence" value="ECO:0007669"/>
    <property type="project" value="TreeGrafter"/>
</dbReference>
<dbReference type="Pfam" id="PF00440">
    <property type="entry name" value="TetR_N"/>
    <property type="match status" value="1"/>
</dbReference>
<comment type="caution">
    <text evidence="6">The sequence shown here is derived from an EMBL/GenBank/DDBJ whole genome shotgun (WGS) entry which is preliminary data.</text>
</comment>
<dbReference type="InterPro" id="IPR050109">
    <property type="entry name" value="HTH-type_TetR-like_transc_reg"/>
</dbReference>
<sequence>MTVGDGLARSGTVLTRTRTSARRLDRTRDEAIATAVIEVLGREGYAGLTMDAVALAAGVGKATIYRRWSSKADLLLSVLDVAGESPPVHADTGDLRDDLVAVLLSTLDLLAGPSGRATRSLLGALVDDPALARAFQAGPLARWDAAWTAVLDRAVDRGEITPAAAGSVVAELAPAVLCLRWLVTGRELDTSVVEEIVDRVVLPLLRGW</sequence>
<dbReference type="InterPro" id="IPR011075">
    <property type="entry name" value="TetR_C"/>
</dbReference>
<dbReference type="InterPro" id="IPR036271">
    <property type="entry name" value="Tet_transcr_reg_TetR-rel_C_sf"/>
</dbReference>
<keyword evidence="2 4" id="KW-0238">DNA-binding</keyword>
<evidence type="ECO:0000256" key="3">
    <source>
        <dbReference type="ARBA" id="ARBA00023163"/>
    </source>
</evidence>
<dbReference type="InterPro" id="IPR023772">
    <property type="entry name" value="DNA-bd_HTH_TetR-type_CS"/>
</dbReference>
<keyword evidence="3" id="KW-0804">Transcription</keyword>